<evidence type="ECO:0000256" key="8">
    <source>
        <dbReference type="RuleBase" id="RU364100"/>
    </source>
</evidence>
<evidence type="ECO:0000256" key="2">
    <source>
        <dbReference type="ARBA" id="ARBA00022670"/>
    </source>
</evidence>
<organism evidence="9 10">
    <name type="scientific">Advenella incenata</name>
    <dbReference type="NCBI Taxonomy" id="267800"/>
    <lineage>
        <taxon>Bacteria</taxon>
        <taxon>Pseudomonadati</taxon>
        <taxon>Pseudomonadota</taxon>
        <taxon>Betaproteobacteria</taxon>
        <taxon>Burkholderiales</taxon>
        <taxon>Alcaligenaceae</taxon>
    </lineage>
</organism>
<keyword evidence="5" id="KW-0190">Covalent protein-DNA linkage</keyword>
<dbReference type="Proteomes" id="UP000293398">
    <property type="component" value="Unassembled WGS sequence"/>
</dbReference>
<gene>
    <name evidence="9" type="ORF">EV681_4535</name>
</gene>
<evidence type="ECO:0000256" key="1">
    <source>
        <dbReference type="ARBA" id="ARBA00008136"/>
    </source>
</evidence>
<sequence length="204" mass="23472">MCGRYDFSKPNQKEFQGVDWNGFEGQKEIRPTNPVPVLLFDENSGFQMHTKQWGFIKYWPGKSGRIIAHNLINAKSEEITSKRSFKKAYETARCIIPMNGWYEWPVNDEGAKIKTWIGIKDRPLFGAAGIYETETDRDTGEKIEVFSMLTVAPGMNTPLKQAHDRAPLLLEKEDYMMWLTGSDGDRQSLIQPIEDQDTFIFKPV</sequence>
<evidence type="ECO:0000256" key="4">
    <source>
        <dbReference type="ARBA" id="ARBA00022801"/>
    </source>
</evidence>
<dbReference type="GO" id="GO:0106300">
    <property type="term" value="P:protein-DNA covalent cross-linking repair"/>
    <property type="evidence" value="ECO:0007669"/>
    <property type="project" value="InterPro"/>
</dbReference>
<dbReference type="Gene3D" id="3.90.1680.10">
    <property type="entry name" value="SOS response associated peptidase-like"/>
    <property type="match status" value="1"/>
</dbReference>
<keyword evidence="2 8" id="KW-0645">Protease</keyword>
<evidence type="ECO:0000256" key="3">
    <source>
        <dbReference type="ARBA" id="ARBA00022763"/>
    </source>
</evidence>
<keyword evidence="3" id="KW-0227">DNA damage</keyword>
<comment type="caution">
    <text evidence="9">The sequence shown here is derived from an EMBL/GenBank/DDBJ whole genome shotgun (WGS) entry which is preliminary data.</text>
</comment>
<accession>A0A4Q7V941</accession>
<dbReference type="GO" id="GO:0006508">
    <property type="term" value="P:proteolysis"/>
    <property type="evidence" value="ECO:0007669"/>
    <property type="project" value="UniProtKB-KW"/>
</dbReference>
<protein>
    <recommendedName>
        <fullName evidence="8">Abasic site processing protein</fullName>
        <ecNumber evidence="8">3.4.-.-</ecNumber>
    </recommendedName>
</protein>
<dbReference type="SUPFAM" id="SSF143081">
    <property type="entry name" value="BB1717-like"/>
    <property type="match status" value="1"/>
</dbReference>
<dbReference type="EC" id="3.4.-.-" evidence="8"/>
<dbReference type="InterPro" id="IPR036590">
    <property type="entry name" value="SRAP-like"/>
</dbReference>
<evidence type="ECO:0000313" key="10">
    <source>
        <dbReference type="Proteomes" id="UP000293398"/>
    </source>
</evidence>
<dbReference type="RefSeq" id="WP_130305289.1">
    <property type="nucleotide sequence ID" value="NZ_SHKO01000006.1"/>
</dbReference>
<dbReference type="GO" id="GO:0008233">
    <property type="term" value="F:peptidase activity"/>
    <property type="evidence" value="ECO:0007669"/>
    <property type="project" value="UniProtKB-KW"/>
</dbReference>
<keyword evidence="6" id="KW-0238">DNA-binding</keyword>
<evidence type="ECO:0000313" key="9">
    <source>
        <dbReference type="EMBL" id="RZT91182.1"/>
    </source>
</evidence>
<evidence type="ECO:0000256" key="6">
    <source>
        <dbReference type="ARBA" id="ARBA00023125"/>
    </source>
</evidence>
<keyword evidence="10" id="KW-1185">Reference proteome</keyword>
<reference evidence="9 10" key="1">
    <citation type="submission" date="2019-02" db="EMBL/GenBank/DDBJ databases">
        <title>Genomic Encyclopedia of Type Strains, Phase IV (KMG-IV): sequencing the most valuable type-strain genomes for metagenomic binning, comparative biology and taxonomic classification.</title>
        <authorList>
            <person name="Goeker M."/>
        </authorList>
    </citation>
    <scope>NUCLEOTIDE SEQUENCE [LARGE SCALE GENOMIC DNA]</scope>
    <source>
        <strain evidence="9 10">DSM 23814</strain>
    </source>
</reference>
<proteinExistence type="inferred from homology"/>
<dbReference type="InterPro" id="IPR003738">
    <property type="entry name" value="SRAP"/>
</dbReference>
<dbReference type="GO" id="GO:0016829">
    <property type="term" value="F:lyase activity"/>
    <property type="evidence" value="ECO:0007669"/>
    <property type="project" value="UniProtKB-KW"/>
</dbReference>
<dbReference type="OrthoDB" id="6192129at2"/>
<keyword evidence="7" id="KW-0456">Lyase</keyword>
<dbReference type="AlphaFoldDB" id="A0A4Q7V941"/>
<keyword evidence="4 8" id="KW-0378">Hydrolase</keyword>
<dbReference type="PANTHER" id="PTHR13604">
    <property type="entry name" value="DC12-RELATED"/>
    <property type="match status" value="1"/>
</dbReference>
<dbReference type="Pfam" id="PF02586">
    <property type="entry name" value="SRAP"/>
    <property type="match status" value="1"/>
</dbReference>
<evidence type="ECO:0000256" key="5">
    <source>
        <dbReference type="ARBA" id="ARBA00023124"/>
    </source>
</evidence>
<dbReference type="GO" id="GO:0003697">
    <property type="term" value="F:single-stranded DNA binding"/>
    <property type="evidence" value="ECO:0007669"/>
    <property type="project" value="InterPro"/>
</dbReference>
<dbReference type="EMBL" id="SHKO01000006">
    <property type="protein sequence ID" value="RZT91182.1"/>
    <property type="molecule type" value="Genomic_DNA"/>
</dbReference>
<name>A0A4Q7V941_9BURK</name>
<dbReference type="PANTHER" id="PTHR13604:SF0">
    <property type="entry name" value="ABASIC SITE PROCESSING PROTEIN HMCES"/>
    <property type="match status" value="1"/>
</dbReference>
<comment type="similarity">
    <text evidence="1 8">Belongs to the SOS response-associated peptidase family.</text>
</comment>
<evidence type="ECO:0000256" key="7">
    <source>
        <dbReference type="ARBA" id="ARBA00023239"/>
    </source>
</evidence>